<evidence type="ECO:0000313" key="2">
    <source>
        <dbReference type="EMBL" id="QED29099.1"/>
    </source>
</evidence>
<dbReference type="RefSeq" id="WP_146962112.1">
    <property type="nucleotide sequence ID" value="NZ_CP042467.1"/>
</dbReference>
<proteinExistence type="predicted"/>
<feature type="transmembrane region" description="Helical" evidence="1">
    <location>
        <begin position="414"/>
        <end position="433"/>
    </location>
</feature>
<name>A0A5B8Y0B7_9DELT</name>
<keyword evidence="1" id="KW-1133">Transmembrane helix</keyword>
<feature type="transmembrane region" description="Helical" evidence="1">
    <location>
        <begin position="31"/>
        <end position="49"/>
    </location>
</feature>
<evidence type="ECO:0000256" key="1">
    <source>
        <dbReference type="SAM" id="Phobius"/>
    </source>
</evidence>
<reference evidence="2 3" key="1">
    <citation type="submission" date="2019-08" db="EMBL/GenBank/DDBJ databases">
        <authorList>
            <person name="Liang Q."/>
        </authorList>
    </citation>
    <scope>NUCLEOTIDE SEQUENCE [LARGE SCALE GENOMIC DNA]</scope>
    <source>
        <strain evidence="2 3">V1718</strain>
    </source>
</reference>
<feature type="transmembrane region" description="Helical" evidence="1">
    <location>
        <begin position="264"/>
        <end position="290"/>
    </location>
</feature>
<keyword evidence="3" id="KW-1185">Reference proteome</keyword>
<evidence type="ECO:0000313" key="3">
    <source>
        <dbReference type="Proteomes" id="UP000321595"/>
    </source>
</evidence>
<feature type="transmembrane region" description="Helical" evidence="1">
    <location>
        <begin position="237"/>
        <end position="257"/>
    </location>
</feature>
<keyword evidence="1" id="KW-0472">Membrane</keyword>
<dbReference type="OrthoDB" id="147193at2"/>
<dbReference type="EMBL" id="CP042467">
    <property type="protein sequence ID" value="QED29099.1"/>
    <property type="molecule type" value="Genomic_DNA"/>
</dbReference>
<feature type="transmembrane region" description="Helical" evidence="1">
    <location>
        <begin position="445"/>
        <end position="461"/>
    </location>
</feature>
<feature type="transmembrane region" description="Helical" evidence="1">
    <location>
        <begin position="467"/>
        <end position="486"/>
    </location>
</feature>
<feature type="transmembrane region" description="Helical" evidence="1">
    <location>
        <begin position="155"/>
        <end position="175"/>
    </location>
</feature>
<dbReference type="KEGG" id="bbae:FRD01_18010"/>
<keyword evidence="1" id="KW-0812">Transmembrane</keyword>
<sequence length="499" mass="56426">MFHPPGESYESAGELGAHETVARGSVNWREAWRLPFLIFLVSFGIYAAFAGERLKGPSADNHFVYLAQTFNSMVASSFSDEAAQRREGLAPFELEKKPHHRNDWASYWEIRLQSGEEFRGVWVDRRGSGSFQLLDGRRVELGPKELRGAERTQRYFVSFPPAPAVLMMPAVALFGWEMNDVLWTIFFAALNVALIYVLLRRLSQGGRSGRSRSDDLWLTLLFGFGTAHFWCSVLGQVWFTALIMGVTFTLLYVLCAIDARRPLLAGIFMGLAFATRTPLVFSAVFFYLFLLFPGGKLRTEGWQEALKKGALFSFPCLVIGGLLLAHNYARFESLSEFGHTYLAGGGLQRVKEHGLFNTHFLSKNLTAAFTLIPKFQAAEPYVIISKHGMSLLLTTPAFIWLFRPMPRDSAPDVFWWRALWATVFVTALPGFFYQNTGYEQFGFRFSLDYTVYLILLIAVGRRPLTKVFKALVLWGVAVNAFGAATFKRVRAHYSESFFV</sequence>
<organism evidence="2 3">
    <name type="scientific">Microvenator marinus</name>
    <dbReference type="NCBI Taxonomy" id="2600177"/>
    <lineage>
        <taxon>Bacteria</taxon>
        <taxon>Deltaproteobacteria</taxon>
        <taxon>Bradymonadales</taxon>
        <taxon>Microvenatoraceae</taxon>
        <taxon>Microvenator</taxon>
    </lineage>
</organism>
<feature type="transmembrane region" description="Helical" evidence="1">
    <location>
        <begin position="215"/>
        <end position="231"/>
    </location>
</feature>
<dbReference type="Proteomes" id="UP000321595">
    <property type="component" value="Chromosome"/>
</dbReference>
<accession>A0A5B8Y0B7</accession>
<feature type="transmembrane region" description="Helical" evidence="1">
    <location>
        <begin position="310"/>
        <end position="329"/>
    </location>
</feature>
<dbReference type="AlphaFoldDB" id="A0A5B8Y0B7"/>
<feature type="transmembrane region" description="Helical" evidence="1">
    <location>
        <begin position="181"/>
        <end position="199"/>
    </location>
</feature>
<protein>
    <submittedName>
        <fullName evidence="2">DUF2029 domain-containing protein</fullName>
    </submittedName>
</protein>
<gene>
    <name evidence="2" type="ORF">FRD01_18010</name>
</gene>